<evidence type="ECO:0000256" key="4">
    <source>
        <dbReference type="PROSITE-ProRule" id="PRU00502"/>
    </source>
</evidence>
<evidence type="ECO:0000256" key="5">
    <source>
        <dbReference type="SAM" id="Coils"/>
    </source>
</evidence>
<dbReference type="InterPro" id="IPR013083">
    <property type="entry name" value="Znf_RING/FYVE/PHD"/>
</dbReference>
<dbReference type="GO" id="GO:0005737">
    <property type="term" value="C:cytoplasm"/>
    <property type="evidence" value="ECO:0007669"/>
    <property type="project" value="TreeGrafter"/>
</dbReference>
<dbReference type="SUPFAM" id="SSF57850">
    <property type="entry name" value="RING/U-box"/>
    <property type="match status" value="1"/>
</dbReference>
<dbReference type="Proteomes" id="UP000663879">
    <property type="component" value="Unassembled WGS sequence"/>
</dbReference>
<dbReference type="InterPro" id="IPR001841">
    <property type="entry name" value="Znf_RING"/>
</dbReference>
<dbReference type="SMART" id="SM00290">
    <property type="entry name" value="ZnF_UBP"/>
    <property type="match status" value="1"/>
</dbReference>
<dbReference type="InterPro" id="IPR001607">
    <property type="entry name" value="Znf_UBP"/>
</dbReference>
<dbReference type="OrthoDB" id="273556at2759"/>
<dbReference type="PANTHER" id="PTHR24007">
    <property type="entry name" value="BRCA1-ASSOCIATED PROTEIN"/>
    <property type="match status" value="1"/>
</dbReference>
<dbReference type="InterPro" id="IPR047243">
    <property type="entry name" value="RING-H2_BRAP2"/>
</dbReference>
<dbReference type="AlphaFoldDB" id="A0A814AC52"/>
<dbReference type="Pfam" id="PF07576">
    <property type="entry name" value="BRAP2"/>
    <property type="match status" value="1"/>
</dbReference>
<organism evidence="9 10">
    <name type="scientific">Brachionus calyciflorus</name>
    <dbReference type="NCBI Taxonomy" id="104777"/>
    <lineage>
        <taxon>Eukaryota</taxon>
        <taxon>Metazoa</taxon>
        <taxon>Spiralia</taxon>
        <taxon>Gnathifera</taxon>
        <taxon>Rotifera</taxon>
        <taxon>Eurotatoria</taxon>
        <taxon>Monogononta</taxon>
        <taxon>Pseudotrocha</taxon>
        <taxon>Ploima</taxon>
        <taxon>Brachionidae</taxon>
        <taxon>Brachionus</taxon>
    </lineage>
</organism>
<dbReference type="GO" id="GO:0007265">
    <property type="term" value="P:Ras protein signal transduction"/>
    <property type="evidence" value="ECO:0007669"/>
    <property type="project" value="TreeGrafter"/>
</dbReference>
<accession>A0A814AC52</accession>
<dbReference type="PROSITE" id="PS50271">
    <property type="entry name" value="ZF_UBP"/>
    <property type="match status" value="1"/>
</dbReference>
<protein>
    <recommendedName>
        <fullName evidence="11">BRCA1-associated protein</fullName>
    </recommendedName>
</protein>
<dbReference type="PANTHER" id="PTHR24007:SF7">
    <property type="entry name" value="BRCA1-ASSOCIATED PROTEIN"/>
    <property type="match status" value="1"/>
</dbReference>
<feature type="domain" description="UBP-type" evidence="8">
    <location>
        <begin position="399"/>
        <end position="491"/>
    </location>
</feature>
<evidence type="ECO:0000256" key="6">
    <source>
        <dbReference type="SAM" id="MobiDB-lite"/>
    </source>
</evidence>
<dbReference type="SMART" id="SM00184">
    <property type="entry name" value="RING"/>
    <property type="match status" value="1"/>
</dbReference>
<feature type="compositionally biased region" description="Low complexity" evidence="6">
    <location>
        <begin position="666"/>
        <end position="679"/>
    </location>
</feature>
<dbReference type="Pfam" id="PF13639">
    <property type="entry name" value="zf-RING_2"/>
    <property type="match status" value="1"/>
</dbReference>
<dbReference type="GO" id="GO:0061630">
    <property type="term" value="F:ubiquitin protein ligase activity"/>
    <property type="evidence" value="ECO:0007669"/>
    <property type="project" value="TreeGrafter"/>
</dbReference>
<dbReference type="EMBL" id="CAJNOC010002056">
    <property type="protein sequence ID" value="CAF0909803.1"/>
    <property type="molecule type" value="Genomic_DNA"/>
</dbReference>
<dbReference type="GO" id="GO:0016567">
    <property type="term" value="P:protein ubiquitination"/>
    <property type="evidence" value="ECO:0007669"/>
    <property type="project" value="TreeGrafter"/>
</dbReference>
<dbReference type="InterPro" id="IPR011422">
    <property type="entry name" value="BRAP2/ETP1_RRM"/>
</dbReference>
<evidence type="ECO:0000256" key="2">
    <source>
        <dbReference type="ARBA" id="ARBA00022771"/>
    </source>
</evidence>
<proteinExistence type="predicted"/>
<feature type="domain" description="RING-type" evidence="7">
    <location>
        <begin position="362"/>
        <end position="402"/>
    </location>
</feature>
<name>A0A814AC52_9BILA</name>
<comment type="caution">
    <text evidence="9">The sequence shown here is derived from an EMBL/GenBank/DDBJ whole genome shotgun (WGS) entry which is preliminary data.</text>
</comment>
<evidence type="ECO:0000259" key="7">
    <source>
        <dbReference type="PROSITE" id="PS50089"/>
    </source>
</evidence>
<dbReference type="Gene3D" id="3.30.40.10">
    <property type="entry name" value="Zinc/RING finger domain, C3HC4 (zinc finger)"/>
    <property type="match status" value="2"/>
</dbReference>
<evidence type="ECO:0000259" key="8">
    <source>
        <dbReference type="PROSITE" id="PS50271"/>
    </source>
</evidence>
<keyword evidence="5" id="KW-0175">Coiled coil</keyword>
<evidence type="ECO:0000256" key="1">
    <source>
        <dbReference type="ARBA" id="ARBA00022723"/>
    </source>
</evidence>
<keyword evidence="1" id="KW-0479">Metal-binding</keyword>
<dbReference type="Pfam" id="PF02148">
    <property type="entry name" value="zf-UBP"/>
    <property type="match status" value="1"/>
</dbReference>
<gene>
    <name evidence="9" type="ORF">OXX778_LOCUS11841</name>
</gene>
<dbReference type="PROSITE" id="PS50089">
    <property type="entry name" value="ZF_RING_2"/>
    <property type="match status" value="1"/>
</dbReference>
<reference evidence="9" key="1">
    <citation type="submission" date="2021-02" db="EMBL/GenBank/DDBJ databases">
        <authorList>
            <person name="Nowell W R."/>
        </authorList>
    </citation>
    <scope>NUCLEOTIDE SEQUENCE</scope>
    <source>
        <strain evidence="9">Ploen Becks lab</strain>
    </source>
</reference>
<dbReference type="GO" id="GO:0008270">
    <property type="term" value="F:zinc ion binding"/>
    <property type="evidence" value="ECO:0007669"/>
    <property type="project" value="UniProtKB-KW"/>
</dbReference>
<evidence type="ECO:0000256" key="3">
    <source>
        <dbReference type="ARBA" id="ARBA00022833"/>
    </source>
</evidence>
<keyword evidence="2 4" id="KW-0863">Zinc-finger</keyword>
<evidence type="ECO:0008006" key="11">
    <source>
        <dbReference type="Google" id="ProtNLM"/>
    </source>
</evidence>
<sequence length="686" mass="79096">MKDEVISKSSDNHYSTIRINQQTKHVSLVIIRLEIDDITQDNKFDIEQNNLKITPSSDIKDIFKYNSPSSLQKINFKKSLDSTHTELKPEILQQYIGKRQSRSLRIETFENFDKMFNSQDSLNHLDCETNSMTMQTALETAYSDWNREKINHNISEPEQSVESKTDSIGSVLISENNDLNSETKKPTIVQEDIKTVNSKKEENKTTEISFYYGNPTIDIVKGFIHIYKDKDLTPLEVSESSKIPISSSLTNSSPIFRSELLCMIGIPANINCNELLEFLMPFSESIVNMRIIRDAFPNQYMTLVKFKSQSDADEFYLHNNNRRFNSIEETVCRLVYVEKIEAINSSKGASLPIPGFIELPDCSICLEKMDEPLNGIITILCNHSFHANCLSKWGDTCCPVCRFNQTPDYTMENTCNECGSHDKLWICLICGHIGCGRYVRGHAYQHFQLTNHNYSMLLGCNKVWDYAADNYVHRLIQNKTDGKLVQLDENGRAVQQDEKMDSITLEYTYLLTSQLESQRAYYEEKISRIEEKCELQLTDLEDKSKQSEFENSKLKENLFQLTKEKNALEKKCSTLNTKLTKLQSEFNEEKEMNKCLSSNQEIYQSKLSKMEENLKKLTIEKDAEIQELKSQLRDIMFYLDAQNKISENVSKEELDQSHVIIQQDEAAAAATNSSPSTKSNNRRRKK</sequence>
<feature type="coiled-coil region" evidence="5">
    <location>
        <begin position="512"/>
        <end position="634"/>
    </location>
</feature>
<evidence type="ECO:0000313" key="10">
    <source>
        <dbReference type="Proteomes" id="UP000663879"/>
    </source>
</evidence>
<keyword evidence="3" id="KW-0862">Zinc</keyword>
<feature type="region of interest" description="Disordered" evidence="6">
    <location>
        <begin position="665"/>
        <end position="686"/>
    </location>
</feature>
<evidence type="ECO:0000313" key="9">
    <source>
        <dbReference type="EMBL" id="CAF0909803.1"/>
    </source>
</evidence>
<keyword evidence="10" id="KW-1185">Reference proteome</keyword>
<dbReference type="CDD" id="cd16457">
    <property type="entry name" value="RING-H2_BRAP2"/>
    <property type="match status" value="1"/>
</dbReference>